<dbReference type="PhylomeDB" id="A0A0G4FK24"/>
<comment type="catalytic activity">
    <reaction evidence="7">
        <text>L-cysteinyl-[protein] + hexadecanoyl-CoA = S-hexadecanoyl-L-cysteinyl-[protein] + CoA</text>
        <dbReference type="Rhea" id="RHEA:36683"/>
        <dbReference type="Rhea" id="RHEA-COMP:10131"/>
        <dbReference type="Rhea" id="RHEA-COMP:11032"/>
        <dbReference type="ChEBI" id="CHEBI:29950"/>
        <dbReference type="ChEBI" id="CHEBI:57287"/>
        <dbReference type="ChEBI" id="CHEBI:57379"/>
        <dbReference type="ChEBI" id="CHEBI:74151"/>
        <dbReference type="EC" id="2.3.1.225"/>
    </reaction>
</comment>
<dbReference type="PROSITE" id="PS50216">
    <property type="entry name" value="DHHC"/>
    <property type="match status" value="1"/>
</dbReference>
<dbReference type="InterPro" id="IPR001594">
    <property type="entry name" value="Palmitoyltrfase_DHHC"/>
</dbReference>
<keyword evidence="2 7" id="KW-0808">Transferase</keyword>
<comment type="similarity">
    <text evidence="7">Belongs to the DHHC palmitoyltransferase family.</text>
</comment>
<evidence type="ECO:0000256" key="6">
    <source>
        <dbReference type="ARBA" id="ARBA00023315"/>
    </source>
</evidence>
<feature type="transmembrane region" description="Helical" evidence="7">
    <location>
        <begin position="50"/>
        <end position="70"/>
    </location>
</feature>
<dbReference type="GO" id="GO:0019706">
    <property type="term" value="F:protein-cysteine S-palmitoyltransferase activity"/>
    <property type="evidence" value="ECO:0007669"/>
    <property type="project" value="UniProtKB-EC"/>
</dbReference>
<dbReference type="GO" id="GO:0016020">
    <property type="term" value="C:membrane"/>
    <property type="evidence" value="ECO:0007669"/>
    <property type="project" value="UniProtKB-SubCell"/>
</dbReference>
<feature type="transmembrane region" description="Helical" evidence="7">
    <location>
        <begin position="317"/>
        <end position="338"/>
    </location>
</feature>
<comment type="domain">
    <text evidence="7">The DHHC domain is required for palmitoyltransferase activity.</text>
</comment>
<feature type="region of interest" description="Disordered" evidence="8">
    <location>
        <begin position="426"/>
        <end position="454"/>
    </location>
</feature>
<keyword evidence="4 7" id="KW-1133">Transmembrane helix</keyword>
<protein>
    <recommendedName>
        <fullName evidence="7">Palmitoyltransferase</fullName>
        <ecNumber evidence="7">2.3.1.225</ecNumber>
    </recommendedName>
</protein>
<evidence type="ECO:0000256" key="1">
    <source>
        <dbReference type="ARBA" id="ARBA00004141"/>
    </source>
</evidence>
<evidence type="ECO:0000313" key="10">
    <source>
        <dbReference type="EMBL" id="CEM13737.1"/>
    </source>
</evidence>
<feature type="domain" description="Palmitoyltransferase DHHC" evidence="9">
    <location>
        <begin position="93"/>
        <end position="162"/>
    </location>
</feature>
<proteinExistence type="inferred from homology"/>
<evidence type="ECO:0000256" key="3">
    <source>
        <dbReference type="ARBA" id="ARBA00022692"/>
    </source>
</evidence>
<organism evidence="10">
    <name type="scientific">Chromera velia CCMP2878</name>
    <dbReference type="NCBI Taxonomy" id="1169474"/>
    <lineage>
        <taxon>Eukaryota</taxon>
        <taxon>Sar</taxon>
        <taxon>Alveolata</taxon>
        <taxon>Colpodellida</taxon>
        <taxon>Chromeraceae</taxon>
        <taxon>Chromera</taxon>
    </lineage>
</organism>
<name>A0A0G4FK24_9ALVE</name>
<evidence type="ECO:0000259" key="9">
    <source>
        <dbReference type="Pfam" id="PF01529"/>
    </source>
</evidence>
<gene>
    <name evidence="10" type="ORF">Cvel_17291</name>
</gene>
<evidence type="ECO:0000256" key="2">
    <source>
        <dbReference type="ARBA" id="ARBA00022679"/>
    </source>
</evidence>
<keyword evidence="6 7" id="KW-0012">Acyltransferase</keyword>
<feature type="transmembrane region" description="Helical" evidence="7">
    <location>
        <begin position="16"/>
        <end position="38"/>
    </location>
</feature>
<dbReference type="PANTHER" id="PTHR12246">
    <property type="entry name" value="PALMITOYLTRANSFERASE ZDHHC16"/>
    <property type="match status" value="1"/>
</dbReference>
<feature type="transmembrane region" description="Helical" evidence="7">
    <location>
        <begin position="140"/>
        <end position="161"/>
    </location>
</feature>
<dbReference type="EMBL" id="CDMZ01000410">
    <property type="protein sequence ID" value="CEM13737.1"/>
    <property type="molecule type" value="Genomic_DNA"/>
</dbReference>
<comment type="subcellular location">
    <subcellularLocation>
        <location evidence="1">Membrane</location>
        <topology evidence="1">Multi-pass membrane protein</topology>
    </subcellularLocation>
</comment>
<evidence type="ECO:0000256" key="5">
    <source>
        <dbReference type="ARBA" id="ARBA00023136"/>
    </source>
</evidence>
<dbReference type="AlphaFoldDB" id="A0A0G4FK24"/>
<feature type="compositionally biased region" description="Gly residues" evidence="8">
    <location>
        <begin position="440"/>
        <end position="454"/>
    </location>
</feature>
<dbReference type="VEuPathDB" id="CryptoDB:Cvel_17291"/>
<evidence type="ECO:0000256" key="8">
    <source>
        <dbReference type="SAM" id="MobiDB-lite"/>
    </source>
</evidence>
<sequence>MSCPCFSEKVSKDNGVILASCFVIGTYVAFVSGCLVFLPEIGVISKSTTVFYVMLGIFIFFFVMLNWSVISCMCQDPGRTPPYWGFYMGDEPKRRRYCKSCNTWKPDRTHHCSICDRCVLNMDHHCPWLNTCIGFWNRKAFLLTITYGMICLLILQSHVFLHIGMESWRAASEFKPELKAPPNPYDFFGIAKQQHTIKRRLRGAVPPSPSPDDFLFSLASATEAEERQSEEVGGFTQTEGEQVGEASEIPSAAAVSDEVNVIDSLEGVSASVSGYPRIGGAWGATVGGAAQFDVVYPACPSHGCGSWGSWVWHYQNLILSFLWGAALTYVTYSIFFFARFHLDLMDSNLTTIENMDRTNPNSGHQHETTIDENGVSKFDLGKERNWQQVMGVNKLWWWVPFHPVSSRPLGNGVTWRMDYSRLLDEDERPAEQAPPAGGAAAAGGAGGGGGAGGQ</sequence>
<evidence type="ECO:0000256" key="4">
    <source>
        <dbReference type="ARBA" id="ARBA00022989"/>
    </source>
</evidence>
<keyword evidence="5 7" id="KW-0472">Membrane</keyword>
<reference evidence="10" key="1">
    <citation type="submission" date="2014-11" db="EMBL/GenBank/DDBJ databases">
        <authorList>
            <person name="Otto D Thomas"/>
            <person name="Naeem Raeece"/>
        </authorList>
    </citation>
    <scope>NUCLEOTIDE SEQUENCE</scope>
</reference>
<dbReference type="InterPro" id="IPR039859">
    <property type="entry name" value="PFA4/ZDH16/20/ERF2-like"/>
</dbReference>
<dbReference type="EC" id="2.3.1.225" evidence="7"/>
<accession>A0A0G4FK24</accession>
<evidence type="ECO:0000256" key="7">
    <source>
        <dbReference type="RuleBase" id="RU079119"/>
    </source>
</evidence>
<keyword evidence="3 7" id="KW-0812">Transmembrane</keyword>
<dbReference type="Pfam" id="PF01529">
    <property type="entry name" value="DHHC"/>
    <property type="match status" value="1"/>
</dbReference>